<evidence type="ECO:0000313" key="1">
    <source>
        <dbReference type="EMBL" id="KZT08472.1"/>
    </source>
</evidence>
<dbReference type="EMBL" id="KV427615">
    <property type="protein sequence ID" value="KZT08472.1"/>
    <property type="molecule type" value="Genomic_DNA"/>
</dbReference>
<dbReference type="RefSeq" id="XP_040766212.1">
    <property type="nucleotide sequence ID" value="XM_040906931.1"/>
</dbReference>
<dbReference type="InParanoid" id="A0A165F696"/>
<dbReference type="AlphaFoldDB" id="A0A165F696"/>
<gene>
    <name evidence="1" type="ORF">LAESUDRAFT_712970</name>
</gene>
<dbReference type="Proteomes" id="UP000076871">
    <property type="component" value="Unassembled WGS sequence"/>
</dbReference>
<dbReference type="OrthoDB" id="3024583at2759"/>
<reference evidence="1 2" key="1">
    <citation type="journal article" date="2016" name="Mol. Biol. Evol.">
        <title>Comparative Genomics of Early-Diverging Mushroom-Forming Fungi Provides Insights into the Origins of Lignocellulose Decay Capabilities.</title>
        <authorList>
            <person name="Nagy L.G."/>
            <person name="Riley R."/>
            <person name="Tritt A."/>
            <person name="Adam C."/>
            <person name="Daum C."/>
            <person name="Floudas D."/>
            <person name="Sun H."/>
            <person name="Yadav J.S."/>
            <person name="Pangilinan J."/>
            <person name="Larsson K.H."/>
            <person name="Matsuura K."/>
            <person name="Barry K."/>
            <person name="Labutti K."/>
            <person name="Kuo R."/>
            <person name="Ohm R.A."/>
            <person name="Bhattacharya S.S."/>
            <person name="Shirouzu T."/>
            <person name="Yoshinaga Y."/>
            <person name="Martin F.M."/>
            <person name="Grigoriev I.V."/>
            <person name="Hibbett D.S."/>
        </authorList>
    </citation>
    <scope>NUCLEOTIDE SEQUENCE [LARGE SCALE GENOMIC DNA]</scope>
    <source>
        <strain evidence="1 2">93-53</strain>
    </source>
</reference>
<proteinExistence type="predicted"/>
<organism evidence="1 2">
    <name type="scientific">Laetiporus sulphureus 93-53</name>
    <dbReference type="NCBI Taxonomy" id="1314785"/>
    <lineage>
        <taxon>Eukaryota</taxon>
        <taxon>Fungi</taxon>
        <taxon>Dikarya</taxon>
        <taxon>Basidiomycota</taxon>
        <taxon>Agaricomycotina</taxon>
        <taxon>Agaricomycetes</taxon>
        <taxon>Polyporales</taxon>
        <taxon>Laetiporus</taxon>
    </lineage>
</organism>
<sequence>MAGPGDTLLALMKKRAFIITAAQTVLLADPHWSRHVLLKVHQSYEPATRNDTIRSVDGSYTLSATVLLPGDAEVPQFLRTSPIVIVEHFIGTGGDPAAPNWVNWPPDTVWVVRISRRAASQTFKELAEYPENLEVPGLCPSILEWAKSIWHKGCAPIDHGNPGINHLQLEGISTSVPALFAASVALQMTICTYAIVQYAMPP</sequence>
<accession>A0A165F696</accession>
<dbReference type="GeneID" id="63823960"/>
<keyword evidence="2" id="KW-1185">Reference proteome</keyword>
<protein>
    <submittedName>
        <fullName evidence="1">Uncharacterized protein</fullName>
    </submittedName>
</protein>
<name>A0A165F696_9APHY</name>
<evidence type="ECO:0000313" key="2">
    <source>
        <dbReference type="Proteomes" id="UP000076871"/>
    </source>
</evidence>